<name>A0A1F7WGL0_9BACT</name>
<protein>
    <submittedName>
        <fullName evidence="2">Uncharacterized protein</fullName>
    </submittedName>
</protein>
<dbReference type="EMBL" id="MGFJ01000034">
    <property type="protein sequence ID" value="OGM01974.1"/>
    <property type="molecule type" value="Genomic_DNA"/>
</dbReference>
<evidence type="ECO:0000313" key="3">
    <source>
        <dbReference type="Proteomes" id="UP000176198"/>
    </source>
</evidence>
<reference evidence="2 3" key="1">
    <citation type="journal article" date="2016" name="Nat. Commun.">
        <title>Thousands of microbial genomes shed light on interconnected biogeochemical processes in an aquifer system.</title>
        <authorList>
            <person name="Anantharaman K."/>
            <person name="Brown C.T."/>
            <person name="Hug L.A."/>
            <person name="Sharon I."/>
            <person name="Castelle C.J."/>
            <person name="Probst A.J."/>
            <person name="Thomas B.C."/>
            <person name="Singh A."/>
            <person name="Wilkins M.J."/>
            <person name="Karaoz U."/>
            <person name="Brodie E.L."/>
            <person name="Williams K.H."/>
            <person name="Hubbard S.S."/>
            <person name="Banfield J.F."/>
        </authorList>
    </citation>
    <scope>NUCLEOTIDE SEQUENCE [LARGE SCALE GENOMIC DNA]</scope>
</reference>
<sequence length="70" mass="7472">MTVDNMFDNFAGDRPAPAGNDGTTIEVGHSEWKPEDLEARDYVSRAQRQVTKVNGIVPGGVGPDDGDKLG</sequence>
<accession>A0A1F7WGL0</accession>
<feature type="region of interest" description="Disordered" evidence="1">
    <location>
        <begin position="1"/>
        <end position="27"/>
    </location>
</feature>
<dbReference type="Proteomes" id="UP000176198">
    <property type="component" value="Unassembled WGS sequence"/>
</dbReference>
<organism evidence="2 3">
    <name type="scientific">Candidatus Woesebacteria bacterium GWA1_41_8</name>
    <dbReference type="NCBI Taxonomy" id="1802471"/>
    <lineage>
        <taxon>Bacteria</taxon>
        <taxon>Candidatus Woeseibacteriota</taxon>
    </lineage>
</organism>
<evidence type="ECO:0000313" key="2">
    <source>
        <dbReference type="EMBL" id="OGM01974.1"/>
    </source>
</evidence>
<proteinExistence type="predicted"/>
<gene>
    <name evidence="2" type="ORF">A2115_01255</name>
</gene>
<dbReference type="AlphaFoldDB" id="A0A1F7WGL0"/>
<evidence type="ECO:0000256" key="1">
    <source>
        <dbReference type="SAM" id="MobiDB-lite"/>
    </source>
</evidence>
<comment type="caution">
    <text evidence="2">The sequence shown here is derived from an EMBL/GenBank/DDBJ whole genome shotgun (WGS) entry which is preliminary data.</text>
</comment>